<proteinExistence type="inferred from homology"/>
<sequence>MELSDRELLDRFVTNRDEAAFRMLVERHLAVVHGVARRVTANGELARDVAQNAFVRLARRAALIPRDLSLSAWLHRVTHHLAIDMVRGEERRKKRESATHAAAAMDSDPTPPPDWSALAPVVDSLVNRLPAADRDLVLLRFYRNEPHAAIARQLGLSEAAAKKRATRALEKLRALLAKQGIATSAVALAALLPAHAAPPVSGSMILSVSAAAKGILPAAPQGLNLHLAMTTAQKTAVAAAALVFLGSLGYAIRSSPPLPPAGIALASASGAAAGDAKAAARRERGSGLSAEERLEKLRQIMAIPGKLERPRQFLEFIDTLSSKEIAETAGQLQQLKVADSTAEFTMLLEAWTKVDPLGALAWSMETTKGGPHAVILSTWGEFDPEAAVDWVLQNVPQPFTDDTKRSALLSVVGGIAARDPAAAVKALDHVPEEKMRTQSLLFLASSMDGSGKVAELLDAVKPGPMCSALAAWSTTGLVLDGRGDKAIELLLADEGARKIEPLGNLFSLWYYEAPDAALASLEKVPEGPFRDEAAATLCLRAGSERPELSMDLLKRYPGMKSDKLLAQLADEIPVPHALDEMLFEMSDTKLRDEAQIMRLKLWKRWGGEEVRKWMDSHDLSPAVREAVLTAQDKAE</sequence>
<keyword evidence="4" id="KW-0238">DNA-binding</keyword>
<protein>
    <submittedName>
        <fullName evidence="9">Sigma-70 family RNA polymerase sigma factor</fullName>
    </submittedName>
</protein>
<feature type="domain" description="RNA polymerase sigma-70 region 2" evidence="7">
    <location>
        <begin position="24"/>
        <end position="91"/>
    </location>
</feature>
<feature type="region of interest" description="Disordered" evidence="6">
    <location>
        <begin position="90"/>
        <end position="113"/>
    </location>
</feature>
<evidence type="ECO:0000259" key="8">
    <source>
        <dbReference type="Pfam" id="PF08281"/>
    </source>
</evidence>
<keyword evidence="10" id="KW-1185">Reference proteome</keyword>
<dbReference type="GO" id="GO:0006352">
    <property type="term" value="P:DNA-templated transcription initiation"/>
    <property type="evidence" value="ECO:0007669"/>
    <property type="project" value="InterPro"/>
</dbReference>
<dbReference type="InterPro" id="IPR013324">
    <property type="entry name" value="RNA_pol_sigma_r3/r4-like"/>
</dbReference>
<dbReference type="EMBL" id="CP051774">
    <property type="protein sequence ID" value="QJE98863.1"/>
    <property type="molecule type" value="Genomic_DNA"/>
</dbReference>
<evidence type="ECO:0000256" key="3">
    <source>
        <dbReference type="ARBA" id="ARBA00023082"/>
    </source>
</evidence>
<dbReference type="PANTHER" id="PTHR43133:SF8">
    <property type="entry name" value="RNA POLYMERASE SIGMA FACTOR HI_1459-RELATED"/>
    <property type="match status" value="1"/>
</dbReference>
<dbReference type="KEGG" id="luo:HHL09_24815"/>
<evidence type="ECO:0000256" key="4">
    <source>
        <dbReference type="ARBA" id="ARBA00023125"/>
    </source>
</evidence>
<keyword evidence="3" id="KW-0731">Sigma factor</keyword>
<dbReference type="SUPFAM" id="SSF88659">
    <property type="entry name" value="Sigma3 and sigma4 domains of RNA polymerase sigma factors"/>
    <property type="match status" value="1"/>
</dbReference>
<dbReference type="GO" id="GO:0016987">
    <property type="term" value="F:sigma factor activity"/>
    <property type="evidence" value="ECO:0007669"/>
    <property type="project" value="UniProtKB-KW"/>
</dbReference>
<dbReference type="InterPro" id="IPR014284">
    <property type="entry name" value="RNA_pol_sigma-70_dom"/>
</dbReference>
<dbReference type="InterPro" id="IPR007627">
    <property type="entry name" value="RNA_pol_sigma70_r2"/>
</dbReference>
<dbReference type="InterPro" id="IPR036388">
    <property type="entry name" value="WH-like_DNA-bd_sf"/>
</dbReference>
<keyword evidence="2" id="KW-0805">Transcription regulation</keyword>
<keyword evidence="5" id="KW-0804">Transcription</keyword>
<dbReference type="InterPro" id="IPR039425">
    <property type="entry name" value="RNA_pol_sigma-70-like"/>
</dbReference>
<evidence type="ECO:0000313" key="10">
    <source>
        <dbReference type="Proteomes" id="UP000501812"/>
    </source>
</evidence>
<dbReference type="NCBIfam" id="TIGR02937">
    <property type="entry name" value="sigma70-ECF"/>
    <property type="match status" value="1"/>
</dbReference>
<dbReference type="PANTHER" id="PTHR43133">
    <property type="entry name" value="RNA POLYMERASE ECF-TYPE SIGMA FACTO"/>
    <property type="match status" value="1"/>
</dbReference>
<dbReference type="InterPro" id="IPR013249">
    <property type="entry name" value="RNA_pol_sigma70_r4_t2"/>
</dbReference>
<evidence type="ECO:0000256" key="2">
    <source>
        <dbReference type="ARBA" id="ARBA00023015"/>
    </source>
</evidence>
<dbReference type="InterPro" id="IPR013325">
    <property type="entry name" value="RNA_pol_sigma_r2"/>
</dbReference>
<organism evidence="9 10">
    <name type="scientific">Luteolibacter luteus</name>
    <dbReference type="NCBI Taxonomy" id="2728835"/>
    <lineage>
        <taxon>Bacteria</taxon>
        <taxon>Pseudomonadati</taxon>
        <taxon>Verrucomicrobiota</taxon>
        <taxon>Verrucomicrobiia</taxon>
        <taxon>Verrucomicrobiales</taxon>
        <taxon>Verrucomicrobiaceae</taxon>
        <taxon>Luteolibacter</taxon>
    </lineage>
</organism>
<dbReference type="Pfam" id="PF08281">
    <property type="entry name" value="Sigma70_r4_2"/>
    <property type="match status" value="1"/>
</dbReference>
<dbReference type="Pfam" id="PF04542">
    <property type="entry name" value="Sigma70_r2"/>
    <property type="match status" value="1"/>
</dbReference>
<dbReference type="RefSeq" id="WP_169457349.1">
    <property type="nucleotide sequence ID" value="NZ_CP051774.1"/>
</dbReference>
<evidence type="ECO:0000256" key="1">
    <source>
        <dbReference type="ARBA" id="ARBA00010641"/>
    </source>
</evidence>
<feature type="domain" description="RNA polymerase sigma factor 70 region 4 type 2" evidence="8">
    <location>
        <begin position="122"/>
        <end position="172"/>
    </location>
</feature>
<dbReference type="SUPFAM" id="SSF88946">
    <property type="entry name" value="Sigma2 domain of RNA polymerase sigma factors"/>
    <property type="match status" value="1"/>
</dbReference>
<evidence type="ECO:0000259" key="7">
    <source>
        <dbReference type="Pfam" id="PF04542"/>
    </source>
</evidence>
<dbReference type="Proteomes" id="UP000501812">
    <property type="component" value="Chromosome"/>
</dbReference>
<name>A0A858RSE8_9BACT</name>
<dbReference type="Gene3D" id="1.10.1740.10">
    <property type="match status" value="1"/>
</dbReference>
<comment type="similarity">
    <text evidence="1">Belongs to the sigma-70 factor family. ECF subfamily.</text>
</comment>
<dbReference type="AlphaFoldDB" id="A0A858RSE8"/>
<gene>
    <name evidence="9" type="ORF">HHL09_24815</name>
</gene>
<dbReference type="Gene3D" id="1.10.10.10">
    <property type="entry name" value="Winged helix-like DNA-binding domain superfamily/Winged helix DNA-binding domain"/>
    <property type="match status" value="1"/>
</dbReference>
<evidence type="ECO:0000256" key="6">
    <source>
        <dbReference type="SAM" id="MobiDB-lite"/>
    </source>
</evidence>
<reference evidence="9 10" key="1">
    <citation type="submission" date="2020-04" db="EMBL/GenBank/DDBJ databases">
        <title>Luteolibacter sp. G-1-1-1 isolated from soil.</title>
        <authorList>
            <person name="Dahal R.H."/>
        </authorList>
    </citation>
    <scope>NUCLEOTIDE SEQUENCE [LARGE SCALE GENOMIC DNA]</scope>
    <source>
        <strain evidence="9 10">G-1-1-1</strain>
    </source>
</reference>
<evidence type="ECO:0000256" key="5">
    <source>
        <dbReference type="ARBA" id="ARBA00023163"/>
    </source>
</evidence>
<dbReference type="GO" id="GO:0003677">
    <property type="term" value="F:DNA binding"/>
    <property type="evidence" value="ECO:0007669"/>
    <property type="project" value="UniProtKB-KW"/>
</dbReference>
<evidence type="ECO:0000313" key="9">
    <source>
        <dbReference type="EMBL" id="QJE98863.1"/>
    </source>
</evidence>
<accession>A0A858RSE8</accession>